<gene>
    <name evidence="4" type="ORF">BAUCODRAFT_184003</name>
</gene>
<dbReference type="GO" id="GO:0035539">
    <property type="term" value="F:8-oxo-7,8-dihydrodeoxyguanosine triphosphate pyrophosphatase activity"/>
    <property type="evidence" value="ECO:0007669"/>
    <property type="project" value="TreeGrafter"/>
</dbReference>
<dbReference type="GO" id="GO:0005829">
    <property type="term" value="C:cytosol"/>
    <property type="evidence" value="ECO:0007669"/>
    <property type="project" value="TreeGrafter"/>
</dbReference>
<evidence type="ECO:0000313" key="5">
    <source>
        <dbReference type="Proteomes" id="UP000011761"/>
    </source>
</evidence>
<accession>M2N9E2</accession>
<comment type="similarity">
    <text evidence="2">Belongs to the Nudix hydrolase family.</text>
</comment>
<dbReference type="CDD" id="cd04678">
    <property type="entry name" value="NUDIX_MTH2_Nudt15"/>
    <property type="match status" value="1"/>
</dbReference>
<dbReference type="KEGG" id="bcom:BAUCODRAFT_184003"/>
<organism evidence="4 5">
    <name type="scientific">Baudoinia panamericana (strain UAMH 10762)</name>
    <name type="common">Angels' share fungus</name>
    <name type="synonym">Baudoinia compniacensis (strain UAMH 10762)</name>
    <dbReference type="NCBI Taxonomy" id="717646"/>
    <lineage>
        <taxon>Eukaryota</taxon>
        <taxon>Fungi</taxon>
        <taxon>Dikarya</taxon>
        <taxon>Ascomycota</taxon>
        <taxon>Pezizomycotina</taxon>
        <taxon>Dothideomycetes</taxon>
        <taxon>Dothideomycetidae</taxon>
        <taxon>Mycosphaerellales</taxon>
        <taxon>Teratosphaeriaceae</taxon>
        <taxon>Baudoinia</taxon>
    </lineage>
</organism>
<dbReference type="PANTHER" id="PTHR16099">
    <property type="entry name" value="8-OXO-DGTP DIPHOSPHATES NUDT15"/>
    <property type="match status" value="1"/>
</dbReference>
<dbReference type="STRING" id="717646.M2N9E2"/>
<sequence>MSVPQIGVGVFVFRSKTDPHFVIGVRKGSTGAGTYALPGGHLEYGESFEKCAVREVMEETGLAICDVRFLTATNSVFADVGKHYVTIFMVAVAAEVNGVVPQPRLLEPDKCEGWGWCTLPQMRDMDNAACQLFQPLLSLMEQRPDSCELLEHRSTP</sequence>
<dbReference type="PANTHER" id="PTHR16099:SF5">
    <property type="entry name" value="NUCLEOTIDE TRIPHOSPHATE DIPHOSPHATASE NUDT15"/>
    <property type="match status" value="1"/>
</dbReference>
<evidence type="ECO:0000313" key="4">
    <source>
        <dbReference type="EMBL" id="EMD00799.1"/>
    </source>
</evidence>
<proteinExistence type="inferred from homology"/>
<dbReference type="InterPro" id="IPR000086">
    <property type="entry name" value="NUDIX_hydrolase_dom"/>
</dbReference>
<dbReference type="Proteomes" id="UP000011761">
    <property type="component" value="Unassembled WGS sequence"/>
</dbReference>
<dbReference type="Gene3D" id="3.90.79.10">
    <property type="entry name" value="Nucleoside Triphosphate Pyrophosphohydrolase"/>
    <property type="match status" value="1"/>
</dbReference>
<dbReference type="Pfam" id="PF00293">
    <property type="entry name" value="NUDIX"/>
    <property type="match status" value="1"/>
</dbReference>
<dbReference type="OMA" id="CEGWEWW"/>
<evidence type="ECO:0000256" key="2">
    <source>
        <dbReference type="RuleBase" id="RU003476"/>
    </source>
</evidence>
<dbReference type="RefSeq" id="XP_007671983.1">
    <property type="nucleotide sequence ID" value="XM_007673793.1"/>
</dbReference>
<keyword evidence="5" id="KW-1185">Reference proteome</keyword>
<keyword evidence="1 2" id="KW-0378">Hydrolase</keyword>
<name>M2N9E2_BAUPA</name>
<dbReference type="GeneID" id="19109529"/>
<reference evidence="4 5" key="1">
    <citation type="journal article" date="2012" name="PLoS Pathog.">
        <title>Diverse lifestyles and strategies of plant pathogenesis encoded in the genomes of eighteen Dothideomycetes fungi.</title>
        <authorList>
            <person name="Ohm R.A."/>
            <person name="Feau N."/>
            <person name="Henrissat B."/>
            <person name="Schoch C.L."/>
            <person name="Horwitz B.A."/>
            <person name="Barry K.W."/>
            <person name="Condon B.J."/>
            <person name="Copeland A.C."/>
            <person name="Dhillon B."/>
            <person name="Glaser F."/>
            <person name="Hesse C.N."/>
            <person name="Kosti I."/>
            <person name="LaButti K."/>
            <person name="Lindquist E.A."/>
            <person name="Lucas S."/>
            <person name="Salamov A.A."/>
            <person name="Bradshaw R.E."/>
            <person name="Ciuffetti L."/>
            <person name="Hamelin R.C."/>
            <person name="Kema G.H.J."/>
            <person name="Lawrence C."/>
            <person name="Scott J.A."/>
            <person name="Spatafora J.W."/>
            <person name="Turgeon B.G."/>
            <person name="de Wit P.J.G.M."/>
            <person name="Zhong S."/>
            <person name="Goodwin S.B."/>
            <person name="Grigoriev I.V."/>
        </authorList>
    </citation>
    <scope>NUCLEOTIDE SEQUENCE [LARGE SCALE GENOMIC DNA]</scope>
    <source>
        <strain evidence="4 5">UAMH 10762</strain>
    </source>
</reference>
<dbReference type="GO" id="GO:0006203">
    <property type="term" value="P:dGTP catabolic process"/>
    <property type="evidence" value="ECO:0007669"/>
    <property type="project" value="TreeGrafter"/>
</dbReference>
<dbReference type="HOGENOM" id="CLU_037162_9_0_1"/>
<dbReference type="FunFam" id="3.90.79.10:FF:000060">
    <property type="entry name" value="Nudix hydrolase 1"/>
    <property type="match status" value="1"/>
</dbReference>
<dbReference type="InterPro" id="IPR015797">
    <property type="entry name" value="NUDIX_hydrolase-like_dom_sf"/>
</dbReference>
<dbReference type="SUPFAM" id="SSF55811">
    <property type="entry name" value="Nudix"/>
    <property type="match status" value="1"/>
</dbReference>
<dbReference type="eggNOG" id="ENOG502S3YT">
    <property type="taxonomic scope" value="Eukaryota"/>
</dbReference>
<dbReference type="EMBL" id="KB445550">
    <property type="protein sequence ID" value="EMD00799.1"/>
    <property type="molecule type" value="Genomic_DNA"/>
</dbReference>
<dbReference type="OrthoDB" id="447842at2759"/>
<dbReference type="PROSITE" id="PS00893">
    <property type="entry name" value="NUDIX_BOX"/>
    <property type="match status" value="1"/>
</dbReference>
<evidence type="ECO:0000256" key="1">
    <source>
        <dbReference type="ARBA" id="ARBA00022801"/>
    </source>
</evidence>
<dbReference type="PROSITE" id="PS51462">
    <property type="entry name" value="NUDIX"/>
    <property type="match status" value="1"/>
</dbReference>
<protein>
    <recommendedName>
        <fullName evidence="3">Nudix hydrolase domain-containing protein</fullName>
    </recommendedName>
</protein>
<feature type="domain" description="Nudix hydrolase" evidence="3">
    <location>
        <begin position="3"/>
        <end position="139"/>
    </location>
</feature>
<dbReference type="InterPro" id="IPR020476">
    <property type="entry name" value="Nudix_hydrolase"/>
</dbReference>
<dbReference type="PRINTS" id="PR00502">
    <property type="entry name" value="NUDIXFAMILY"/>
</dbReference>
<dbReference type="InterPro" id="IPR020084">
    <property type="entry name" value="NUDIX_hydrolase_CS"/>
</dbReference>
<dbReference type="AlphaFoldDB" id="M2N9E2"/>
<evidence type="ECO:0000259" key="3">
    <source>
        <dbReference type="PROSITE" id="PS51462"/>
    </source>
</evidence>